<dbReference type="Proteomes" id="UP001417504">
    <property type="component" value="Unassembled WGS sequence"/>
</dbReference>
<dbReference type="PANTHER" id="PTHR36312:SF1">
    <property type="entry name" value="OS01G0594500 PROTEIN"/>
    <property type="match status" value="1"/>
</dbReference>
<dbReference type="AlphaFoldDB" id="A0AAP0F1J6"/>
<dbReference type="PANTHER" id="PTHR36312">
    <property type="entry name" value="THIONIN-LIKE PROTEIN 1"/>
    <property type="match status" value="1"/>
</dbReference>
<evidence type="ECO:0008006" key="4">
    <source>
        <dbReference type="Google" id="ProtNLM"/>
    </source>
</evidence>
<dbReference type="EMBL" id="JBBNAE010000008">
    <property type="protein sequence ID" value="KAK9102157.1"/>
    <property type="molecule type" value="Genomic_DNA"/>
</dbReference>
<gene>
    <name evidence="2" type="ORF">Sjap_019411</name>
</gene>
<reference evidence="2 3" key="1">
    <citation type="submission" date="2024-01" db="EMBL/GenBank/DDBJ databases">
        <title>Genome assemblies of Stephania.</title>
        <authorList>
            <person name="Yang L."/>
        </authorList>
    </citation>
    <scope>NUCLEOTIDE SEQUENCE [LARGE SCALE GENOMIC DNA]</scope>
    <source>
        <strain evidence="2">QJT</strain>
        <tissue evidence="2">Leaf</tissue>
    </source>
</reference>
<sequence length="123" mass="13360">MEGLRGSRVAVQAITLVVILLSSSSCVKCRTYLSRECLQSCYNSCPFIEYCSASCIAQCWGTGTSSASLAKDDRDTTLHHYCELGCAYSLCSTISTINNPNVEAVEGCVKSCSDKICIKYPHH</sequence>
<dbReference type="PROSITE" id="PS51257">
    <property type="entry name" value="PROKAR_LIPOPROTEIN"/>
    <property type="match status" value="1"/>
</dbReference>
<organism evidence="2 3">
    <name type="scientific">Stephania japonica</name>
    <dbReference type="NCBI Taxonomy" id="461633"/>
    <lineage>
        <taxon>Eukaryota</taxon>
        <taxon>Viridiplantae</taxon>
        <taxon>Streptophyta</taxon>
        <taxon>Embryophyta</taxon>
        <taxon>Tracheophyta</taxon>
        <taxon>Spermatophyta</taxon>
        <taxon>Magnoliopsida</taxon>
        <taxon>Ranunculales</taxon>
        <taxon>Menispermaceae</taxon>
        <taxon>Menispermoideae</taxon>
        <taxon>Cissampelideae</taxon>
        <taxon>Stephania</taxon>
    </lineage>
</organism>
<evidence type="ECO:0000313" key="3">
    <source>
        <dbReference type="Proteomes" id="UP001417504"/>
    </source>
</evidence>
<protein>
    <recommendedName>
        <fullName evidence="4">Thionin-like protein 2</fullName>
    </recommendedName>
</protein>
<evidence type="ECO:0000313" key="2">
    <source>
        <dbReference type="EMBL" id="KAK9102157.1"/>
    </source>
</evidence>
<name>A0AAP0F1J6_9MAGN</name>
<keyword evidence="1" id="KW-0732">Signal</keyword>
<feature type="signal peptide" evidence="1">
    <location>
        <begin position="1"/>
        <end position="29"/>
    </location>
</feature>
<dbReference type="InterPro" id="IPR038975">
    <property type="entry name" value="THNL"/>
</dbReference>
<feature type="chain" id="PRO_5042815401" description="Thionin-like protein 2" evidence="1">
    <location>
        <begin position="30"/>
        <end position="123"/>
    </location>
</feature>
<accession>A0AAP0F1J6</accession>
<proteinExistence type="predicted"/>
<keyword evidence="3" id="KW-1185">Reference proteome</keyword>
<comment type="caution">
    <text evidence="2">The sequence shown here is derived from an EMBL/GenBank/DDBJ whole genome shotgun (WGS) entry which is preliminary data.</text>
</comment>
<evidence type="ECO:0000256" key="1">
    <source>
        <dbReference type="SAM" id="SignalP"/>
    </source>
</evidence>